<keyword evidence="1" id="KW-0418">Kinase</keyword>
<proteinExistence type="predicted"/>
<dbReference type="Proteomes" id="UP000827872">
    <property type="component" value="Linkage Group LG11"/>
</dbReference>
<evidence type="ECO:0000313" key="1">
    <source>
        <dbReference type="EMBL" id="KAH8010877.1"/>
    </source>
</evidence>
<sequence length="71" mass="8331">MVLHSSLTPEGTQFLPVAAQDLQFVLKSGYLEKRRKDHTFLGFEWQKRWCALSRTVFYYYGNDKGIVIFVV</sequence>
<reference evidence="1" key="1">
    <citation type="submission" date="2021-08" db="EMBL/GenBank/DDBJ databases">
        <title>The first chromosome-level gecko genome reveals the dynamic sex chromosomes of Neotropical dwarf geckos (Sphaerodactylidae: Sphaerodactylus).</title>
        <authorList>
            <person name="Pinto B.J."/>
            <person name="Keating S.E."/>
            <person name="Gamble T."/>
        </authorList>
    </citation>
    <scope>NUCLEOTIDE SEQUENCE</scope>
    <source>
        <strain evidence="1">TG3544</strain>
    </source>
</reference>
<gene>
    <name evidence="1" type="primary">SKAP2_1</name>
    <name evidence="1" type="ORF">K3G42_015542</name>
</gene>
<protein>
    <submittedName>
        <fullName evidence="1">Src kinase-associated phosphoprotein 2</fullName>
    </submittedName>
</protein>
<keyword evidence="2" id="KW-1185">Reference proteome</keyword>
<dbReference type="EMBL" id="CM037624">
    <property type="protein sequence ID" value="KAH8010877.1"/>
    <property type="molecule type" value="Genomic_DNA"/>
</dbReference>
<organism evidence="1 2">
    <name type="scientific">Sphaerodactylus townsendi</name>
    <dbReference type="NCBI Taxonomy" id="933632"/>
    <lineage>
        <taxon>Eukaryota</taxon>
        <taxon>Metazoa</taxon>
        <taxon>Chordata</taxon>
        <taxon>Craniata</taxon>
        <taxon>Vertebrata</taxon>
        <taxon>Euteleostomi</taxon>
        <taxon>Lepidosauria</taxon>
        <taxon>Squamata</taxon>
        <taxon>Bifurcata</taxon>
        <taxon>Gekkota</taxon>
        <taxon>Sphaerodactylidae</taxon>
        <taxon>Sphaerodactylus</taxon>
    </lineage>
</organism>
<comment type="caution">
    <text evidence="1">The sequence shown here is derived from an EMBL/GenBank/DDBJ whole genome shotgun (WGS) entry which is preliminary data.</text>
</comment>
<evidence type="ECO:0000313" key="2">
    <source>
        <dbReference type="Proteomes" id="UP000827872"/>
    </source>
</evidence>
<name>A0ACB8FW83_9SAUR</name>
<keyword evidence="1" id="KW-0808">Transferase</keyword>
<accession>A0ACB8FW83</accession>